<keyword evidence="2" id="KW-1133">Transmembrane helix</keyword>
<feature type="compositionally biased region" description="Low complexity" evidence="1">
    <location>
        <begin position="60"/>
        <end position="129"/>
    </location>
</feature>
<feature type="transmembrane region" description="Helical" evidence="2">
    <location>
        <begin position="139"/>
        <end position="161"/>
    </location>
</feature>
<organism evidence="3 4">
    <name type="scientific">Aspergillus saccharolyticus JOP 1030-1</name>
    <dbReference type="NCBI Taxonomy" id="1450539"/>
    <lineage>
        <taxon>Eukaryota</taxon>
        <taxon>Fungi</taxon>
        <taxon>Dikarya</taxon>
        <taxon>Ascomycota</taxon>
        <taxon>Pezizomycotina</taxon>
        <taxon>Eurotiomycetes</taxon>
        <taxon>Eurotiomycetidae</taxon>
        <taxon>Eurotiales</taxon>
        <taxon>Aspergillaceae</taxon>
        <taxon>Aspergillus</taxon>
        <taxon>Aspergillus subgen. Circumdati</taxon>
    </lineage>
</organism>
<keyword evidence="2" id="KW-0812">Transmembrane</keyword>
<dbReference type="GeneID" id="37072241"/>
<feature type="compositionally biased region" description="Pro residues" evidence="1">
    <location>
        <begin position="246"/>
        <end position="265"/>
    </location>
</feature>
<evidence type="ECO:0000256" key="2">
    <source>
        <dbReference type="SAM" id="Phobius"/>
    </source>
</evidence>
<dbReference type="Proteomes" id="UP000248349">
    <property type="component" value="Unassembled WGS sequence"/>
</dbReference>
<gene>
    <name evidence="3" type="ORF">BP01DRAFT_199171</name>
</gene>
<protein>
    <submittedName>
        <fullName evidence="3">Uncharacterized protein</fullName>
    </submittedName>
</protein>
<dbReference type="STRING" id="1450539.A0A318ZMY9"/>
<keyword evidence="4" id="KW-1185">Reference proteome</keyword>
<dbReference type="AlphaFoldDB" id="A0A318ZMY9"/>
<dbReference type="OrthoDB" id="5431298at2759"/>
<feature type="compositionally biased region" description="Polar residues" evidence="1">
    <location>
        <begin position="335"/>
        <end position="347"/>
    </location>
</feature>
<dbReference type="RefSeq" id="XP_025433836.1">
    <property type="nucleotide sequence ID" value="XM_025571013.1"/>
</dbReference>
<accession>A0A318ZMY9</accession>
<proteinExistence type="predicted"/>
<feature type="compositionally biased region" description="Low complexity" evidence="1">
    <location>
        <begin position="266"/>
        <end position="287"/>
    </location>
</feature>
<keyword evidence="2" id="KW-0472">Membrane</keyword>
<sequence>MVDLGVRESDSCPQNKQWYVCAKGGYSGCCSVDPCTLGFCADDSSSSSSSSGGGGGGGSSDTTASRTTSTSSTSTTTSTSSTSSTTTILPTTSDATTAPTTTTATPSRTTDTSLSTSTSSPTATPTYPSHQPAYGLNKALIAGGVVGGILALVILAALLLYSIHRSRKRRRGQFKLLHWRHGHRGSIISMSISSKGRGLDAVADTKMLEKTKRFSAGKMRWLFELCMKRGSYTECATGDLQARPQSRPPPQPQPQPRSLPQPQSQPQPHTAAAATAATTIATTTTTPPRRHHPYPHPPPPGTTSPPTSTPWEVSPLNERDRQLARTRPGHEGVSPLTSPESTPSRGQRTPHPLHALPPPKFQLKVSPPPSKEETDTQRGGVSVGANADVRVTEEGGRAAAAAAAAELSDTGFYRQRAELPARMERELINVPGWWRRGIDEAGGTGGRGDKESEAREVIVTADGAVMVANIQTVGGDEMFD</sequence>
<evidence type="ECO:0000313" key="3">
    <source>
        <dbReference type="EMBL" id="PYH47854.1"/>
    </source>
</evidence>
<feature type="region of interest" description="Disordered" evidence="1">
    <location>
        <begin position="238"/>
        <end position="383"/>
    </location>
</feature>
<name>A0A318ZMY9_9EURO</name>
<dbReference type="EMBL" id="KZ821223">
    <property type="protein sequence ID" value="PYH47854.1"/>
    <property type="molecule type" value="Genomic_DNA"/>
</dbReference>
<evidence type="ECO:0000256" key="1">
    <source>
        <dbReference type="SAM" id="MobiDB-lite"/>
    </source>
</evidence>
<reference evidence="3 4" key="1">
    <citation type="submission" date="2016-12" db="EMBL/GenBank/DDBJ databases">
        <title>The genomes of Aspergillus section Nigri reveals drivers in fungal speciation.</title>
        <authorList>
            <consortium name="DOE Joint Genome Institute"/>
            <person name="Vesth T.C."/>
            <person name="Nybo J."/>
            <person name="Theobald S."/>
            <person name="Brandl J."/>
            <person name="Frisvad J.C."/>
            <person name="Nielsen K.F."/>
            <person name="Lyhne E.K."/>
            <person name="Kogle M.E."/>
            <person name="Kuo A."/>
            <person name="Riley R."/>
            <person name="Clum A."/>
            <person name="Nolan M."/>
            <person name="Lipzen A."/>
            <person name="Salamov A."/>
            <person name="Henrissat B."/>
            <person name="Wiebenga A."/>
            <person name="De Vries R.P."/>
            <person name="Grigoriev I.V."/>
            <person name="Mortensen U.H."/>
            <person name="Andersen M.R."/>
            <person name="Baker S.E."/>
        </authorList>
    </citation>
    <scope>NUCLEOTIDE SEQUENCE [LARGE SCALE GENOMIC DNA]</scope>
    <source>
        <strain evidence="3 4">JOP 1030-1</strain>
    </source>
</reference>
<evidence type="ECO:0000313" key="4">
    <source>
        <dbReference type="Proteomes" id="UP000248349"/>
    </source>
</evidence>
<feature type="region of interest" description="Disordered" evidence="1">
    <location>
        <begin position="46"/>
        <end position="130"/>
    </location>
</feature>